<evidence type="ECO:0000313" key="4">
    <source>
        <dbReference type="Proteomes" id="UP001227126"/>
    </source>
</evidence>
<dbReference type="Proteomes" id="UP001227126">
    <property type="component" value="Unassembled WGS sequence"/>
</dbReference>
<sequence length="498" mass="52594">MSQHRTRRFVLGGLGALLAPGLAVAGPPQVSLRPRMRGDELARIAAGGVDALIATSGLSGEVVCAVADVKTGLELEASGGERGLPPASVAKALTALYALEVLGADYRFPTGLLAAGPVQNGVLNGDLILAGGGDPTLTPDDLAVMAADLKKAGVREVRGDFRVYEGALPFVASIDPQQPDHVGYSPAVSGIALNFNRVHFEWRVAGKGYAVSMDARTGKYRPDVAMAQMKVVARSLPIYTYEDLDGVDRWTVASRALGEGGARWLPVRKPGAYAGDVFRTMARSQGIVLKAAKPGVGPAAGAQVLAQHESQPLEPILADMLKYSNNLTAEMVGMTASTAYAGRPDSLAQSGRMMSDWAAQRFGMRGTDMVDHSGLGDASRMTAQDLVGALVAARNEAVLRPLLKPFGLRDAKGRVNGSHPIKVDAKTGTLNFVSGLGGYMTGADGTELAFAIFAADTRQRSRITRAERERPHGAQGWNRRAKQVQQKLIERWGALYGS</sequence>
<comment type="caution">
    <text evidence="3">The sequence shown here is derived from an EMBL/GenBank/DDBJ whole genome shotgun (WGS) entry which is preliminary data.</text>
</comment>
<dbReference type="Gene3D" id="3.50.80.20">
    <property type="entry name" value="D-Ala-D-Ala carboxypeptidase C, peptidase S13"/>
    <property type="match status" value="1"/>
</dbReference>
<comment type="similarity">
    <text evidence="1">Belongs to the peptidase S13 family.</text>
</comment>
<dbReference type="InterPro" id="IPR000667">
    <property type="entry name" value="Peptidase_S13"/>
</dbReference>
<reference evidence="3 4" key="1">
    <citation type="submission" date="2023-05" db="EMBL/GenBank/DDBJ databases">
        <title>Sedimentitalea sp. nov. JM2-8.</title>
        <authorList>
            <person name="Huang J."/>
        </authorList>
    </citation>
    <scope>NUCLEOTIDE SEQUENCE [LARGE SCALE GENOMIC DNA]</scope>
    <source>
        <strain evidence="3 4">JM2-8</strain>
    </source>
</reference>
<keyword evidence="2 3" id="KW-0378">Hydrolase</keyword>
<dbReference type="Gene3D" id="3.40.710.10">
    <property type="entry name" value="DD-peptidase/beta-lactamase superfamily"/>
    <property type="match status" value="1"/>
</dbReference>
<dbReference type="EMBL" id="JASNJE010000040">
    <property type="protein sequence ID" value="MDK3075520.1"/>
    <property type="molecule type" value="Genomic_DNA"/>
</dbReference>
<dbReference type="EC" id="3.4.16.4" evidence="3"/>
<accession>A0ABT7FK61</accession>
<organism evidence="3 4">
    <name type="scientific">Sedimentitalea xiamensis</name>
    <dbReference type="NCBI Taxonomy" id="3050037"/>
    <lineage>
        <taxon>Bacteria</taxon>
        <taxon>Pseudomonadati</taxon>
        <taxon>Pseudomonadota</taxon>
        <taxon>Alphaproteobacteria</taxon>
        <taxon>Rhodobacterales</taxon>
        <taxon>Paracoccaceae</taxon>
        <taxon>Sedimentitalea</taxon>
    </lineage>
</organism>
<dbReference type="PANTHER" id="PTHR30023:SF0">
    <property type="entry name" value="PENICILLIN-SENSITIVE CARBOXYPEPTIDASE A"/>
    <property type="match status" value="1"/>
</dbReference>
<gene>
    <name evidence="3" type="primary">dacB</name>
    <name evidence="3" type="ORF">QO034_20805</name>
</gene>
<keyword evidence="4" id="KW-1185">Reference proteome</keyword>
<dbReference type="PRINTS" id="PR00922">
    <property type="entry name" value="DADACBPTASE3"/>
</dbReference>
<evidence type="ECO:0000313" key="3">
    <source>
        <dbReference type="EMBL" id="MDK3075520.1"/>
    </source>
</evidence>
<proteinExistence type="inferred from homology"/>
<dbReference type="Pfam" id="PF02113">
    <property type="entry name" value="Peptidase_S13"/>
    <property type="match status" value="1"/>
</dbReference>
<evidence type="ECO:0000256" key="1">
    <source>
        <dbReference type="ARBA" id="ARBA00006096"/>
    </source>
</evidence>
<dbReference type="RefSeq" id="WP_284487445.1">
    <property type="nucleotide sequence ID" value="NZ_JASNJE010000040.1"/>
</dbReference>
<protein>
    <submittedName>
        <fullName evidence="3">D-alanyl-D-alanine carboxypeptidase/D-alanyl-D-alanine-endopeptidase</fullName>
        <ecNumber evidence="3">3.4.16.4</ecNumber>
    </submittedName>
</protein>
<name>A0ABT7FK61_9RHOB</name>
<keyword evidence="3" id="KW-0121">Carboxypeptidase</keyword>
<keyword evidence="3" id="KW-0645">Protease</keyword>
<dbReference type="NCBIfam" id="TIGR00666">
    <property type="entry name" value="PBP4"/>
    <property type="match status" value="1"/>
</dbReference>
<dbReference type="PANTHER" id="PTHR30023">
    <property type="entry name" value="D-ALANYL-D-ALANINE CARBOXYPEPTIDASE"/>
    <property type="match status" value="1"/>
</dbReference>
<dbReference type="InterPro" id="IPR012338">
    <property type="entry name" value="Beta-lactam/transpept-like"/>
</dbReference>
<evidence type="ECO:0000256" key="2">
    <source>
        <dbReference type="ARBA" id="ARBA00022801"/>
    </source>
</evidence>
<dbReference type="SUPFAM" id="SSF56601">
    <property type="entry name" value="beta-lactamase/transpeptidase-like"/>
    <property type="match status" value="1"/>
</dbReference>
<dbReference type="GO" id="GO:0009002">
    <property type="term" value="F:serine-type D-Ala-D-Ala carboxypeptidase activity"/>
    <property type="evidence" value="ECO:0007669"/>
    <property type="project" value="UniProtKB-EC"/>
</dbReference>